<evidence type="ECO:0000256" key="1">
    <source>
        <dbReference type="SAM" id="Phobius"/>
    </source>
</evidence>
<evidence type="ECO:0000313" key="4">
    <source>
        <dbReference type="Proteomes" id="UP000295468"/>
    </source>
</evidence>
<reference evidence="3 4" key="1">
    <citation type="submission" date="2019-03" db="EMBL/GenBank/DDBJ databases">
        <title>Genomic Encyclopedia of Archaeal and Bacterial Type Strains, Phase II (KMG-II): from individual species to whole genera.</title>
        <authorList>
            <person name="Goeker M."/>
        </authorList>
    </citation>
    <scope>NUCLEOTIDE SEQUENCE [LARGE SCALE GENOMIC DNA]</scope>
    <source>
        <strain evidence="3 4">DSM 18435</strain>
    </source>
</reference>
<name>A0A4R6TQZ6_9FLAO</name>
<evidence type="ECO:0000313" key="3">
    <source>
        <dbReference type="EMBL" id="TDQ32906.1"/>
    </source>
</evidence>
<keyword evidence="1" id="KW-0472">Membrane</keyword>
<dbReference type="InterPro" id="IPR007492">
    <property type="entry name" value="LytTR_DNA-bd_dom"/>
</dbReference>
<feature type="domain" description="HTH LytTR-type" evidence="2">
    <location>
        <begin position="193"/>
        <end position="282"/>
    </location>
</feature>
<protein>
    <submittedName>
        <fullName evidence="3">LytTr DNA-binding domain-containing protein</fullName>
    </submittedName>
</protein>
<feature type="transmembrane region" description="Helical" evidence="1">
    <location>
        <begin position="128"/>
        <end position="146"/>
    </location>
</feature>
<dbReference type="AlphaFoldDB" id="A0A4R6TQZ6"/>
<dbReference type="GO" id="GO:0000156">
    <property type="term" value="F:phosphorelay response regulator activity"/>
    <property type="evidence" value="ECO:0007669"/>
    <property type="project" value="InterPro"/>
</dbReference>
<dbReference type="OrthoDB" id="1118393at2"/>
<proteinExistence type="predicted"/>
<feature type="transmembrane region" description="Helical" evidence="1">
    <location>
        <begin position="90"/>
        <end position="108"/>
    </location>
</feature>
<organism evidence="3 4">
    <name type="scientific">Zeaxanthinibacter enoshimensis</name>
    <dbReference type="NCBI Taxonomy" id="392009"/>
    <lineage>
        <taxon>Bacteria</taxon>
        <taxon>Pseudomonadati</taxon>
        <taxon>Bacteroidota</taxon>
        <taxon>Flavobacteriia</taxon>
        <taxon>Flavobacteriales</taxon>
        <taxon>Flavobacteriaceae</taxon>
        <taxon>Zeaxanthinibacter</taxon>
    </lineage>
</organism>
<dbReference type="Pfam" id="PF04397">
    <property type="entry name" value="LytTR"/>
    <property type="match status" value="1"/>
</dbReference>
<keyword evidence="3" id="KW-0238">DNA-binding</keyword>
<dbReference type="RefSeq" id="WP_133642931.1">
    <property type="nucleotide sequence ID" value="NZ_SNYI01000001.1"/>
</dbReference>
<dbReference type="PANTHER" id="PTHR37299">
    <property type="entry name" value="TRANSCRIPTIONAL REGULATOR-RELATED"/>
    <property type="match status" value="1"/>
</dbReference>
<keyword evidence="1" id="KW-1133">Transmembrane helix</keyword>
<dbReference type="EMBL" id="SNYI01000001">
    <property type="protein sequence ID" value="TDQ32906.1"/>
    <property type="molecule type" value="Genomic_DNA"/>
</dbReference>
<feature type="transmembrane region" description="Helical" evidence="1">
    <location>
        <begin position="54"/>
        <end position="78"/>
    </location>
</feature>
<dbReference type="InterPro" id="IPR046947">
    <property type="entry name" value="LytR-like"/>
</dbReference>
<dbReference type="PROSITE" id="PS50930">
    <property type="entry name" value="HTH_LYTTR"/>
    <property type="match status" value="1"/>
</dbReference>
<dbReference type="Proteomes" id="UP000295468">
    <property type="component" value="Unassembled WGS sequence"/>
</dbReference>
<dbReference type="GO" id="GO:0003677">
    <property type="term" value="F:DNA binding"/>
    <property type="evidence" value="ECO:0007669"/>
    <property type="project" value="UniProtKB-KW"/>
</dbReference>
<dbReference type="PANTHER" id="PTHR37299:SF1">
    <property type="entry name" value="STAGE 0 SPORULATION PROTEIN A HOMOLOG"/>
    <property type="match status" value="1"/>
</dbReference>
<gene>
    <name evidence="3" type="ORF">CLV82_0743</name>
</gene>
<dbReference type="SMART" id="SM00850">
    <property type="entry name" value="LytTR"/>
    <property type="match status" value="1"/>
</dbReference>
<keyword evidence="4" id="KW-1185">Reference proteome</keyword>
<keyword evidence="1" id="KW-0812">Transmembrane</keyword>
<evidence type="ECO:0000259" key="2">
    <source>
        <dbReference type="PROSITE" id="PS50930"/>
    </source>
</evidence>
<accession>A0A4R6TQZ6</accession>
<dbReference type="Gene3D" id="2.40.50.1020">
    <property type="entry name" value="LytTr DNA-binding domain"/>
    <property type="match status" value="1"/>
</dbReference>
<sequence length="284" mass="32885">MGKLRQFLSAPYPFYFEGRSLLFIILALFSLALLFEFLFEPFEVYTPEHKLHHFWITAIHSGVAILSLLLCSAILYLNPKLTREWSVGKEILFLGIFLLVTGTGQFLVRDLIYENPMNWSWNYLLEEIRNTFLIGMLLIAILVPINQRFLKKKNQRKASLIDPPAQGKKQPLVIPVKTMVKGDDFELHCTDFLYAKAEGNYSAVHLRNGVRQLKRISISSFEEQVKEYRQILRTHRSFLVNMTFIEKVTGNAQGYQLELDGTAEQIPVSRQKIPVFEARMQIKA</sequence>
<feature type="transmembrane region" description="Helical" evidence="1">
    <location>
        <begin position="21"/>
        <end position="39"/>
    </location>
</feature>
<comment type="caution">
    <text evidence="3">The sequence shown here is derived from an EMBL/GenBank/DDBJ whole genome shotgun (WGS) entry which is preliminary data.</text>
</comment>